<sequence>MKCIHLKVLNYVYKFKALLGKISLIKDRNDRNKISERIRMLLYAHDLKYLNFDHVAYAYYVHMKDNSKDIGFYLNKEGELDDHYYSFVRKYESETVNSAPNLFLNNPGSFDDDANEGENERANDIVNVVMDEGENETANAVVNEVMDEVINEIVTNALDKALNNIVTEVLVKSKTQKKSFRCKDCNKNLHLKVLNYVYKFKALLGKISLIKDRNDRNKISERIRMLLYAHDLKYLNFDHVAYAYYVHMKDNSKDAGFYLNKEGELVDHYYSFVRKYESETVNSAPNLFLNNPGSFDDDVNEGENERANDIVNVVMDEGENETDNAVVNEVMDEVINEIVTNALDKALNNIVTEVLVKSKTKKKSFRCKDCNKN</sequence>
<protein>
    <submittedName>
        <fullName evidence="1">Uncharacterized protein</fullName>
    </submittedName>
</protein>
<evidence type="ECO:0000313" key="2">
    <source>
        <dbReference type="Proteomes" id="UP001153636"/>
    </source>
</evidence>
<gene>
    <name evidence="1" type="ORF">PSYICH_LOCUS7208</name>
</gene>
<keyword evidence="2" id="KW-1185">Reference proteome</keyword>
<organism evidence="1 2">
    <name type="scientific">Psylliodes chrysocephalus</name>
    <dbReference type="NCBI Taxonomy" id="3402493"/>
    <lineage>
        <taxon>Eukaryota</taxon>
        <taxon>Metazoa</taxon>
        <taxon>Ecdysozoa</taxon>
        <taxon>Arthropoda</taxon>
        <taxon>Hexapoda</taxon>
        <taxon>Insecta</taxon>
        <taxon>Pterygota</taxon>
        <taxon>Neoptera</taxon>
        <taxon>Endopterygota</taxon>
        <taxon>Coleoptera</taxon>
        <taxon>Polyphaga</taxon>
        <taxon>Cucujiformia</taxon>
        <taxon>Chrysomeloidea</taxon>
        <taxon>Chrysomelidae</taxon>
        <taxon>Galerucinae</taxon>
        <taxon>Alticini</taxon>
        <taxon>Psylliodes</taxon>
    </lineage>
</organism>
<proteinExistence type="predicted"/>
<accession>A0A9P0CRI2</accession>
<dbReference type="AlphaFoldDB" id="A0A9P0CRI2"/>
<evidence type="ECO:0000313" key="1">
    <source>
        <dbReference type="EMBL" id="CAH1107009.1"/>
    </source>
</evidence>
<dbReference type="EMBL" id="OV651814">
    <property type="protein sequence ID" value="CAH1107009.1"/>
    <property type="molecule type" value="Genomic_DNA"/>
</dbReference>
<name>A0A9P0CRI2_9CUCU</name>
<dbReference type="Proteomes" id="UP001153636">
    <property type="component" value="Chromosome 2"/>
</dbReference>
<reference evidence="1" key="1">
    <citation type="submission" date="2022-01" db="EMBL/GenBank/DDBJ databases">
        <authorList>
            <person name="King R."/>
        </authorList>
    </citation>
    <scope>NUCLEOTIDE SEQUENCE</scope>
</reference>